<dbReference type="AlphaFoldDB" id="A0A0L8MG66"/>
<gene>
    <name evidence="1" type="ORF">ADK75_19755</name>
</gene>
<sequence>MTWPVACSAFGLVVPATHVRCPRELHPQLPAISRDDRNTALADRRRHRILGLLEEDPTRLWRPRDIASHFGDITMETMYRQLSRWAETGLIHKLGPGLYA</sequence>
<organism evidence="1 2">
    <name type="scientific">Streptomyces virginiae</name>
    <name type="common">Streptomyces cinnamonensis</name>
    <dbReference type="NCBI Taxonomy" id="1961"/>
    <lineage>
        <taxon>Bacteria</taxon>
        <taxon>Bacillati</taxon>
        <taxon>Actinomycetota</taxon>
        <taxon>Actinomycetes</taxon>
        <taxon>Kitasatosporales</taxon>
        <taxon>Streptomycetaceae</taxon>
        <taxon>Streptomyces</taxon>
    </lineage>
</organism>
<dbReference type="SUPFAM" id="SSF46785">
    <property type="entry name" value="Winged helix' DNA-binding domain"/>
    <property type="match status" value="1"/>
</dbReference>
<dbReference type="InterPro" id="IPR036390">
    <property type="entry name" value="WH_DNA-bd_sf"/>
</dbReference>
<accession>A0A0L8MG66</accession>
<comment type="caution">
    <text evidence="1">The sequence shown here is derived from an EMBL/GenBank/DDBJ whole genome shotgun (WGS) entry which is preliminary data.</text>
</comment>
<evidence type="ECO:0000313" key="2">
    <source>
        <dbReference type="Proteomes" id="UP000037084"/>
    </source>
</evidence>
<reference evidence="2" key="1">
    <citation type="submission" date="2015-07" db="EMBL/GenBank/DDBJ databases">
        <authorList>
            <consortium name="Consortium for Microbial Forensics and Genomics (microFORGE)"/>
            <person name="Knight B.M."/>
            <person name="Roberts D.P."/>
            <person name="Lin D."/>
            <person name="Hari K."/>
            <person name="Fletcher J."/>
            <person name="Melcher U."/>
            <person name="Blagden T."/>
            <person name="Winegar R.A."/>
        </authorList>
    </citation>
    <scope>NUCLEOTIDE SEQUENCE [LARGE SCALE GENOMIC DNA]</scope>
    <source>
        <strain evidence="2">NRRL B-1447</strain>
    </source>
</reference>
<feature type="non-terminal residue" evidence="1">
    <location>
        <position position="100"/>
    </location>
</feature>
<evidence type="ECO:0000313" key="1">
    <source>
        <dbReference type="EMBL" id="KOG49345.1"/>
    </source>
</evidence>
<proteinExistence type="predicted"/>
<dbReference type="PATRIC" id="fig|1961.12.peg.4475"/>
<dbReference type="EMBL" id="LGUV01000257">
    <property type="protein sequence ID" value="KOG49345.1"/>
    <property type="molecule type" value="Genomic_DNA"/>
</dbReference>
<dbReference type="Proteomes" id="UP000037084">
    <property type="component" value="Unassembled WGS sequence"/>
</dbReference>
<protein>
    <submittedName>
        <fullName evidence="1">Uncharacterized protein</fullName>
    </submittedName>
</protein>
<name>A0A0L8MG66_STRVG</name>